<keyword evidence="1" id="KW-0472">Membrane</keyword>
<feature type="transmembrane region" description="Helical" evidence="1">
    <location>
        <begin position="16"/>
        <end position="42"/>
    </location>
</feature>
<gene>
    <name evidence="2" type="ORF">B5807_11688</name>
</gene>
<proteinExistence type="predicted"/>
<protein>
    <submittedName>
        <fullName evidence="2">Uncharacterized protein</fullName>
    </submittedName>
</protein>
<evidence type="ECO:0000313" key="3">
    <source>
        <dbReference type="Proteomes" id="UP000193240"/>
    </source>
</evidence>
<accession>A0A1Y2LIC0</accession>
<feature type="transmembrane region" description="Helical" evidence="1">
    <location>
        <begin position="48"/>
        <end position="69"/>
    </location>
</feature>
<sequence>MDNTTALSLQKKALKILLLFILGSFALALLIIVFTLIILIIYCIETVMASVLSAFVPLLTGKIFFFVAISACAVQLLILAFATLILILSVIVNVFNFIVEPNRLRAA</sequence>
<reference evidence="2 3" key="1">
    <citation type="journal article" date="2017" name="Genome Announc.">
        <title>Genome sequence of the saprophytic ascomycete Epicoccum nigrum ICMP 19927 strain isolated from New Zealand.</title>
        <authorList>
            <person name="Fokin M."/>
            <person name="Fleetwood D."/>
            <person name="Weir B.S."/>
            <person name="Villas-Boas S.G."/>
        </authorList>
    </citation>
    <scope>NUCLEOTIDE SEQUENCE [LARGE SCALE GENOMIC DNA]</scope>
    <source>
        <strain evidence="2 3">ICMP 19927</strain>
    </source>
</reference>
<keyword evidence="1" id="KW-1133">Transmembrane helix</keyword>
<evidence type="ECO:0000256" key="1">
    <source>
        <dbReference type="SAM" id="Phobius"/>
    </source>
</evidence>
<feature type="transmembrane region" description="Helical" evidence="1">
    <location>
        <begin position="76"/>
        <end position="99"/>
    </location>
</feature>
<name>A0A1Y2LIC0_EPING</name>
<dbReference type="Proteomes" id="UP000193240">
    <property type="component" value="Unassembled WGS sequence"/>
</dbReference>
<dbReference type="AlphaFoldDB" id="A0A1Y2LIC0"/>
<evidence type="ECO:0000313" key="2">
    <source>
        <dbReference type="EMBL" id="OSS43793.1"/>
    </source>
</evidence>
<keyword evidence="1" id="KW-0812">Transmembrane</keyword>
<keyword evidence="3" id="KW-1185">Reference proteome</keyword>
<dbReference type="InParanoid" id="A0A1Y2LIC0"/>
<dbReference type="EMBL" id="KZ107861">
    <property type="protein sequence ID" value="OSS43793.1"/>
    <property type="molecule type" value="Genomic_DNA"/>
</dbReference>
<organism evidence="2 3">
    <name type="scientific">Epicoccum nigrum</name>
    <name type="common">Soil fungus</name>
    <name type="synonym">Epicoccum purpurascens</name>
    <dbReference type="NCBI Taxonomy" id="105696"/>
    <lineage>
        <taxon>Eukaryota</taxon>
        <taxon>Fungi</taxon>
        <taxon>Dikarya</taxon>
        <taxon>Ascomycota</taxon>
        <taxon>Pezizomycotina</taxon>
        <taxon>Dothideomycetes</taxon>
        <taxon>Pleosporomycetidae</taxon>
        <taxon>Pleosporales</taxon>
        <taxon>Pleosporineae</taxon>
        <taxon>Didymellaceae</taxon>
        <taxon>Epicoccum</taxon>
    </lineage>
</organism>